<dbReference type="PRINTS" id="PR01021">
    <property type="entry name" value="OMPADOMAIN"/>
</dbReference>
<evidence type="ECO:0000256" key="5">
    <source>
        <dbReference type="ARBA" id="ARBA00022729"/>
    </source>
</evidence>
<evidence type="ECO:0000256" key="3">
    <source>
        <dbReference type="ARBA" id="ARBA00022452"/>
    </source>
</evidence>
<dbReference type="CDD" id="cd07185">
    <property type="entry name" value="OmpA_C-like"/>
    <property type="match status" value="1"/>
</dbReference>
<dbReference type="Gene3D" id="2.40.160.20">
    <property type="match status" value="1"/>
</dbReference>
<dbReference type="InterPro" id="IPR011250">
    <property type="entry name" value="OMP/PagP_B-barrel"/>
</dbReference>
<dbReference type="GO" id="GO:0015288">
    <property type="term" value="F:porin activity"/>
    <property type="evidence" value="ECO:0007669"/>
    <property type="project" value="UniProtKB-KW"/>
</dbReference>
<keyword evidence="6" id="KW-0406">Ion transport</keyword>
<comment type="caution">
    <text evidence="14">The sequence shown here is derived from an EMBL/GenBank/DDBJ whole genome shotgun (WGS) entry which is preliminary data.</text>
</comment>
<keyword evidence="8 10" id="KW-0472">Membrane</keyword>
<dbReference type="EMBL" id="QEQK01000001">
    <property type="protein sequence ID" value="PWN57729.1"/>
    <property type="molecule type" value="Genomic_DNA"/>
</dbReference>
<dbReference type="InterPro" id="IPR027385">
    <property type="entry name" value="Beta-barrel_OMP"/>
</dbReference>
<feature type="chain" id="PRO_5016685009" description="OmpA-like domain-containing protein" evidence="12">
    <location>
        <begin position="38"/>
        <end position="499"/>
    </location>
</feature>
<dbReference type="InterPro" id="IPR028974">
    <property type="entry name" value="TSP_type-3_rpt"/>
</dbReference>
<dbReference type="InterPro" id="IPR003367">
    <property type="entry name" value="Thrombospondin_3-like_rpt"/>
</dbReference>
<dbReference type="PROSITE" id="PS01068">
    <property type="entry name" value="OMPA_1"/>
    <property type="match status" value="1"/>
</dbReference>
<gene>
    <name evidence="14" type="ORF">DEH80_00900</name>
</gene>
<dbReference type="PANTHER" id="PTHR30329">
    <property type="entry name" value="STATOR ELEMENT OF FLAGELLAR MOTOR COMPLEX"/>
    <property type="match status" value="1"/>
</dbReference>
<evidence type="ECO:0000256" key="6">
    <source>
        <dbReference type="ARBA" id="ARBA00023065"/>
    </source>
</evidence>
<evidence type="ECO:0000313" key="14">
    <source>
        <dbReference type="EMBL" id="PWN57729.1"/>
    </source>
</evidence>
<keyword evidence="2" id="KW-0813">Transport</keyword>
<accession>A0A363UQF5</accession>
<dbReference type="Pfam" id="PF00691">
    <property type="entry name" value="OmpA"/>
    <property type="match status" value="1"/>
</dbReference>
<dbReference type="Pfam" id="PF13505">
    <property type="entry name" value="OMP_b-brl"/>
    <property type="match status" value="1"/>
</dbReference>
<keyword evidence="3" id="KW-1134">Transmembrane beta strand</keyword>
<dbReference type="InterPro" id="IPR006664">
    <property type="entry name" value="OMP_bac"/>
</dbReference>
<dbReference type="PANTHER" id="PTHR30329:SF21">
    <property type="entry name" value="LIPOPROTEIN YIAD-RELATED"/>
    <property type="match status" value="1"/>
</dbReference>
<dbReference type="InterPro" id="IPR006690">
    <property type="entry name" value="OMPA-like_CS"/>
</dbReference>
<dbReference type="AlphaFoldDB" id="A0A363UQF5"/>
<organism evidence="14 15">
    <name type="scientific">Abyssibacter profundi</name>
    <dbReference type="NCBI Taxonomy" id="2182787"/>
    <lineage>
        <taxon>Bacteria</taxon>
        <taxon>Pseudomonadati</taxon>
        <taxon>Pseudomonadota</taxon>
        <taxon>Gammaproteobacteria</taxon>
        <taxon>Chromatiales</taxon>
        <taxon>Oceanococcaceae</taxon>
        <taxon>Abyssibacter</taxon>
    </lineage>
</organism>
<name>A0A363UQF5_9GAMM</name>
<feature type="region of interest" description="Disordered" evidence="11">
    <location>
        <begin position="470"/>
        <end position="491"/>
    </location>
</feature>
<dbReference type="GO" id="GO:0009279">
    <property type="term" value="C:cell outer membrane"/>
    <property type="evidence" value="ECO:0007669"/>
    <property type="project" value="UniProtKB-SubCell"/>
</dbReference>
<evidence type="ECO:0000256" key="7">
    <source>
        <dbReference type="ARBA" id="ARBA00023114"/>
    </source>
</evidence>
<keyword evidence="9" id="KW-0998">Cell outer membrane</keyword>
<evidence type="ECO:0000256" key="10">
    <source>
        <dbReference type="PROSITE-ProRule" id="PRU00473"/>
    </source>
</evidence>
<keyword evidence="7" id="KW-0626">Porin</keyword>
<dbReference type="Pfam" id="PF02412">
    <property type="entry name" value="TSP_3"/>
    <property type="match status" value="6"/>
</dbReference>
<feature type="compositionally biased region" description="Polar residues" evidence="11">
    <location>
        <begin position="470"/>
        <end position="481"/>
    </location>
</feature>
<evidence type="ECO:0000256" key="4">
    <source>
        <dbReference type="ARBA" id="ARBA00022692"/>
    </source>
</evidence>
<evidence type="ECO:0000313" key="15">
    <source>
        <dbReference type="Proteomes" id="UP000251800"/>
    </source>
</evidence>
<keyword evidence="5 12" id="KW-0732">Signal</keyword>
<dbReference type="InterPro" id="IPR036737">
    <property type="entry name" value="OmpA-like_sf"/>
</dbReference>
<dbReference type="Gene3D" id="3.30.1330.60">
    <property type="entry name" value="OmpA-like domain"/>
    <property type="match status" value="1"/>
</dbReference>
<comment type="subcellular location">
    <subcellularLocation>
        <location evidence="1">Cell outer membrane</location>
        <topology evidence="1">Multi-pass membrane protein</topology>
    </subcellularLocation>
</comment>
<reference evidence="14 15" key="1">
    <citation type="submission" date="2018-05" db="EMBL/GenBank/DDBJ databases">
        <title>Abyssibacter profundi OUC007T gen. nov., sp. nov, a marine bacterium isolated from seawater of the Mariana Trench.</title>
        <authorList>
            <person name="Zhou S."/>
        </authorList>
    </citation>
    <scope>NUCLEOTIDE SEQUENCE [LARGE SCALE GENOMIC DNA]</scope>
    <source>
        <strain evidence="14 15">OUC007</strain>
    </source>
</reference>
<evidence type="ECO:0000256" key="11">
    <source>
        <dbReference type="SAM" id="MobiDB-lite"/>
    </source>
</evidence>
<feature type="domain" description="OmpA-like" evidence="13">
    <location>
        <begin position="384"/>
        <end position="499"/>
    </location>
</feature>
<dbReference type="SUPFAM" id="SSF103647">
    <property type="entry name" value="TSP type-3 repeat"/>
    <property type="match status" value="2"/>
</dbReference>
<evidence type="ECO:0000256" key="12">
    <source>
        <dbReference type="SAM" id="SignalP"/>
    </source>
</evidence>
<evidence type="ECO:0000259" key="13">
    <source>
        <dbReference type="PROSITE" id="PS51123"/>
    </source>
</evidence>
<dbReference type="InterPro" id="IPR006665">
    <property type="entry name" value="OmpA-like"/>
</dbReference>
<dbReference type="PROSITE" id="PS51123">
    <property type="entry name" value="OMPA_2"/>
    <property type="match status" value="1"/>
</dbReference>
<keyword evidence="4" id="KW-0812">Transmembrane</keyword>
<dbReference type="GO" id="GO:0046930">
    <property type="term" value="C:pore complex"/>
    <property type="evidence" value="ECO:0007669"/>
    <property type="project" value="UniProtKB-KW"/>
</dbReference>
<dbReference type="InterPro" id="IPR050330">
    <property type="entry name" value="Bact_OuterMem_StrucFunc"/>
</dbReference>
<dbReference type="SUPFAM" id="SSF103088">
    <property type="entry name" value="OmpA-like"/>
    <property type="match status" value="1"/>
</dbReference>
<dbReference type="Gene3D" id="4.10.1080.10">
    <property type="entry name" value="TSP type-3 repeat"/>
    <property type="match status" value="1"/>
</dbReference>
<evidence type="ECO:0000256" key="1">
    <source>
        <dbReference type="ARBA" id="ARBA00004571"/>
    </source>
</evidence>
<keyword evidence="15" id="KW-1185">Reference proteome</keyword>
<evidence type="ECO:0000256" key="8">
    <source>
        <dbReference type="ARBA" id="ARBA00023136"/>
    </source>
</evidence>
<feature type="signal peptide" evidence="12">
    <location>
        <begin position="1"/>
        <end position="37"/>
    </location>
</feature>
<dbReference type="PRINTS" id="PR01023">
    <property type="entry name" value="NAFLGMOTY"/>
</dbReference>
<dbReference type="GO" id="GO:0007155">
    <property type="term" value="P:cell adhesion"/>
    <property type="evidence" value="ECO:0007669"/>
    <property type="project" value="InterPro"/>
</dbReference>
<evidence type="ECO:0000256" key="9">
    <source>
        <dbReference type="ARBA" id="ARBA00023237"/>
    </source>
</evidence>
<evidence type="ECO:0000256" key="2">
    <source>
        <dbReference type="ARBA" id="ARBA00022448"/>
    </source>
</evidence>
<dbReference type="GO" id="GO:0005509">
    <property type="term" value="F:calcium ion binding"/>
    <property type="evidence" value="ECO:0007669"/>
    <property type="project" value="InterPro"/>
</dbReference>
<dbReference type="Proteomes" id="UP000251800">
    <property type="component" value="Unassembled WGS sequence"/>
</dbReference>
<dbReference type="GO" id="GO:0006811">
    <property type="term" value="P:monoatomic ion transport"/>
    <property type="evidence" value="ECO:0007669"/>
    <property type="project" value="UniProtKB-KW"/>
</dbReference>
<sequence>MDCIHPREPFRMITRFCRYVGACAVAAAAAVPMSATAQEYDIGFDDRYFLSGSAGFLVTDSDDQDNGGSVMLTGGKFIGHRTAVEAFASYGEVEVDRISSTYERLVAGGHFMLFLNDSRRARFYGLLGAGLHSINFLGEEVSGLSYNGGGGIMFRLNNNLDLRLEGQYLVDHIDEEGVLVEDDFYTYRATLGLLYRIGTWPPPPPDADGDGVADRFDACPNTPPGVLVDERGCAVDSDGDGVPDFRDKCPGTPRGVPVDNDGCPLDADGDGVPDFRDKCPNTPLGVPVDRNGCPLDSDGDGVTDAQDKCPNTPQGVPVDRFGCAFDTDGDGVPDYKDDCPNTAPGVAVNERGCSLDLDGDGVLNKDDLCPNTLPGLEVDKTGCPIRNQELILDGVHFEFNKATLRPDARTILDRVAKSLRDQVDVKAEIAGHTDSIGSAAYNQKLSQERAASVRSYLISKGVSPDNLISNGYGETQPIATNDTEEGRARNRRVELRLAE</sequence>
<dbReference type="SUPFAM" id="SSF56925">
    <property type="entry name" value="OMPA-like"/>
    <property type="match status" value="1"/>
</dbReference>
<protein>
    <recommendedName>
        <fullName evidence="13">OmpA-like domain-containing protein</fullName>
    </recommendedName>
</protein>
<proteinExistence type="predicted"/>